<reference evidence="1" key="1">
    <citation type="submission" date="2020-05" db="EMBL/GenBank/DDBJ databases">
        <title>Large-scale comparative analyses of tick genomes elucidate their genetic diversity and vector capacities.</title>
        <authorList>
            <person name="Jia N."/>
            <person name="Wang J."/>
            <person name="Shi W."/>
            <person name="Du L."/>
            <person name="Sun Y."/>
            <person name="Zhan W."/>
            <person name="Jiang J."/>
            <person name="Wang Q."/>
            <person name="Zhang B."/>
            <person name="Ji P."/>
            <person name="Sakyi L.B."/>
            <person name="Cui X."/>
            <person name="Yuan T."/>
            <person name="Jiang B."/>
            <person name="Yang W."/>
            <person name="Lam T.T.-Y."/>
            <person name="Chang Q."/>
            <person name="Ding S."/>
            <person name="Wang X."/>
            <person name="Zhu J."/>
            <person name="Ruan X."/>
            <person name="Zhao L."/>
            <person name="Wei J."/>
            <person name="Que T."/>
            <person name="Du C."/>
            <person name="Cheng J."/>
            <person name="Dai P."/>
            <person name="Han X."/>
            <person name="Huang E."/>
            <person name="Gao Y."/>
            <person name="Liu J."/>
            <person name="Shao H."/>
            <person name="Ye R."/>
            <person name="Li L."/>
            <person name="Wei W."/>
            <person name="Wang X."/>
            <person name="Wang C."/>
            <person name="Yang T."/>
            <person name="Huo Q."/>
            <person name="Li W."/>
            <person name="Guo W."/>
            <person name="Chen H."/>
            <person name="Zhou L."/>
            <person name="Ni X."/>
            <person name="Tian J."/>
            <person name="Zhou Y."/>
            <person name="Sheng Y."/>
            <person name="Liu T."/>
            <person name="Pan Y."/>
            <person name="Xia L."/>
            <person name="Li J."/>
            <person name="Zhao F."/>
            <person name="Cao W."/>
        </authorList>
    </citation>
    <scope>NUCLEOTIDE SEQUENCE</scope>
    <source>
        <strain evidence="1">Hyas-2018</strain>
    </source>
</reference>
<evidence type="ECO:0000313" key="2">
    <source>
        <dbReference type="Proteomes" id="UP000821845"/>
    </source>
</evidence>
<dbReference type="Proteomes" id="UP000821845">
    <property type="component" value="Chromosome 8"/>
</dbReference>
<name>A0ACB7RPP8_HYAAI</name>
<evidence type="ECO:0000313" key="1">
    <source>
        <dbReference type="EMBL" id="KAH6924947.1"/>
    </source>
</evidence>
<gene>
    <name evidence="1" type="ORF">HPB50_026668</name>
</gene>
<comment type="caution">
    <text evidence="1">The sequence shown here is derived from an EMBL/GenBank/DDBJ whole genome shotgun (WGS) entry which is preliminary data.</text>
</comment>
<dbReference type="EMBL" id="CM023488">
    <property type="protein sequence ID" value="KAH6924947.1"/>
    <property type="molecule type" value="Genomic_DNA"/>
</dbReference>
<proteinExistence type="predicted"/>
<sequence>MEPVEEVLLMARGAFCPFLPSRRIAADVRAELLRIMYLLSEQDFQSLDEENQAWLPRLGILKHHTAVQEIRRVLEASSTVSLCLERAAWIYCWLASRGTIHPWMLLRLGAYALQVDWPTTLKHLAHALPSAGRPTALSIRHVQGRYYACMIYQRSCTDAREHEVMCLVLCRGHRVAAACAQTKDGWLALMAALNVALLGESVELQQGLHESVDAAFSAALRGDGGSLLIRVDRDTCAAASLSGASEPQQQLVDLS</sequence>
<accession>A0ACB7RPP8</accession>
<organism evidence="1 2">
    <name type="scientific">Hyalomma asiaticum</name>
    <name type="common">Tick</name>
    <dbReference type="NCBI Taxonomy" id="266040"/>
    <lineage>
        <taxon>Eukaryota</taxon>
        <taxon>Metazoa</taxon>
        <taxon>Ecdysozoa</taxon>
        <taxon>Arthropoda</taxon>
        <taxon>Chelicerata</taxon>
        <taxon>Arachnida</taxon>
        <taxon>Acari</taxon>
        <taxon>Parasitiformes</taxon>
        <taxon>Ixodida</taxon>
        <taxon>Ixodoidea</taxon>
        <taxon>Ixodidae</taxon>
        <taxon>Hyalomminae</taxon>
        <taxon>Hyalomma</taxon>
    </lineage>
</organism>
<protein>
    <submittedName>
        <fullName evidence="1">Uncharacterized protein</fullName>
    </submittedName>
</protein>
<keyword evidence="2" id="KW-1185">Reference proteome</keyword>